<evidence type="ECO:0000313" key="4">
    <source>
        <dbReference type="Proteomes" id="UP000694680"/>
    </source>
</evidence>
<protein>
    <recommendedName>
        <fullName evidence="2">Endonuclease/exonuclease/phosphatase domain-containing protein</fullName>
    </recommendedName>
</protein>
<dbReference type="Ensembl" id="ENSGWIT00000017480.1">
    <property type="protein sequence ID" value="ENSGWIP00000015827.1"/>
    <property type="gene ID" value="ENSGWIG00000008877.1"/>
</dbReference>
<keyword evidence="1" id="KW-1133">Transmembrane helix</keyword>
<dbReference type="Proteomes" id="UP000694680">
    <property type="component" value="Chromosome 10"/>
</dbReference>
<accession>A0A8C5E3K7</accession>
<dbReference type="GO" id="GO:0003824">
    <property type="term" value="F:catalytic activity"/>
    <property type="evidence" value="ECO:0007669"/>
    <property type="project" value="InterPro"/>
</dbReference>
<organism evidence="3 4">
    <name type="scientific">Gouania willdenowi</name>
    <name type="common">Blunt-snouted clingfish</name>
    <name type="synonym">Lepadogaster willdenowi</name>
    <dbReference type="NCBI Taxonomy" id="441366"/>
    <lineage>
        <taxon>Eukaryota</taxon>
        <taxon>Metazoa</taxon>
        <taxon>Chordata</taxon>
        <taxon>Craniata</taxon>
        <taxon>Vertebrata</taxon>
        <taxon>Euteleostomi</taxon>
        <taxon>Actinopterygii</taxon>
        <taxon>Neopterygii</taxon>
        <taxon>Teleostei</taxon>
        <taxon>Neoteleostei</taxon>
        <taxon>Acanthomorphata</taxon>
        <taxon>Ovalentaria</taxon>
        <taxon>Blenniimorphae</taxon>
        <taxon>Blenniiformes</taxon>
        <taxon>Gobiesocoidei</taxon>
        <taxon>Gobiesocidae</taxon>
        <taxon>Gobiesocinae</taxon>
        <taxon>Gouania</taxon>
    </lineage>
</organism>
<evidence type="ECO:0000313" key="3">
    <source>
        <dbReference type="Ensembl" id="ENSGWIP00000015827.1"/>
    </source>
</evidence>
<dbReference type="AlphaFoldDB" id="A0A8C5E3K7"/>
<dbReference type="Gene3D" id="3.60.10.10">
    <property type="entry name" value="Endonuclease/exonuclease/phosphatase"/>
    <property type="match status" value="1"/>
</dbReference>
<name>A0A8C5E3K7_GOUWI</name>
<feature type="domain" description="Endonuclease/exonuclease/phosphatase" evidence="2">
    <location>
        <begin position="29"/>
        <end position="110"/>
    </location>
</feature>
<keyword evidence="4" id="KW-1185">Reference proteome</keyword>
<dbReference type="InterPro" id="IPR005135">
    <property type="entry name" value="Endo/exonuclease/phosphatase"/>
</dbReference>
<keyword evidence="1" id="KW-0472">Membrane</keyword>
<evidence type="ECO:0000256" key="1">
    <source>
        <dbReference type="SAM" id="Phobius"/>
    </source>
</evidence>
<sequence>DFYDYFIHLNFLFNCIFSVLISPIKRSATLSSLRSQKIQIALLQETHLVKRDRNRFANKFFKAFSSAPNKSNGVAILVRHNLQFKQLDSWSDDKGRIVVFKLNIERTNLALISLYAPNILEKEFYDQITETILELSSFKLIVAVFPLLLELSKYRRQWHSMS</sequence>
<dbReference type="SUPFAM" id="SSF56219">
    <property type="entry name" value="DNase I-like"/>
    <property type="match status" value="1"/>
</dbReference>
<dbReference type="InterPro" id="IPR036691">
    <property type="entry name" value="Endo/exonu/phosph_ase_sf"/>
</dbReference>
<evidence type="ECO:0000259" key="2">
    <source>
        <dbReference type="Pfam" id="PF03372"/>
    </source>
</evidence>
<dbReference type="Pfam" id="PF03372">
    <property type="entry name" value="Exo_endo_phos"/>
    <property type="match status" value="1"/>
</dbReference>
<reference evidence="3" key="1">
    <citation type="submission" date="2020-06" db="EMBL/GenBank/DDBJ databases">
        <authorList>
            <consortium name="Wellcome Sanger Institute Data Sharing"/>
        </authorList>
    </citation>
    <scope>NUCLEOTIDE SEQUENCE [LARGE SCALE GENOMIC DNA]</scope>
</reference>
<proteinExistence type="predicted"/>
<reference evidence="3" key="2">
    <citation type="submission" date="2025-08" db="UniProtKB">
        <authorList>
            <consortium name="Ensembl"/>
        </authorList>
    </citation>
    <scope>IDENTIFICATION</scope>
</reference>
<reference evidence="3" key="3">
    <citation type="submission" date="2025-09" db="UniProtKB">
        <authorList>
            <consortium name="Ensembl"/>
        </authorList>
    </citation>
    <scope>IDENTIFICATION</scope>
</reference>
<feature type="transmembrane region" description="Helical" evidence="1">
    <location>
        <begin position="6"/>
        <end position="24"/>
    </location>
</feature>
<keyword evidence="1" id="KW-0812">Transmembrane</keyword>